<dbReference type="Proteomes" id="UP001331761">
    <property type="component" value="Unassembled WGS sequence"/>
</dbReference>
<evidence type="ECO:0000256" key="10">
    <source>
        <dbReference type="ARBA" id="ARBA00022692"/>
    </source>
</evidence>
<evidence type="ECO:0000256" key="11">
    <source>
        <dbReference type="ARBA" id="ARBA00022695"/>
    </source>
</evidence>
<dbReference type="PROSITE" id="PS01315">
    <property type="entry name" value="CDS"/>
    <property type="match status" value="1"/>
</dbReference>
<dbReference type="GO" id="GO:0003676">
    <property type="term" value="F:nucleic acid binding"/>
    <property type="evidence" value="ECO:0007669"/>
    <property type="project" value="InterPro"/>
</dbReference>
<evidence type="ECO:0000256" key="20">
    <source>
        <dbReference type="SAM" id="MobiDB-lite"/>
    </source>
</evidence>
<evidence type="ECO:0000256" key="9">
    <source>
        <dbReference type="ARBA" id="ARBA00022679"/>
    </source>
</evidence>
<dbReference type="PROSITE" id="PS50103">
    <property type="entry name" value="ZF_C3H1"/>
    <property type="match status" value="1"/>
</dbReference>
<evidence type="ECO:0000256" key="16">
    <source>
        <dbReference type="ARBA" id="ARBA00023264"/>
    </source>
</evidence>
<dbReference type="GO" id="GO:0005789">
    <property type="term" value="C:endoplasmic reticulum membrane"/>
    <property type="evidence" value="ECO:0007669"/>
    <property type="project" value="TreeGrafter"/>
</dbReference>
<evidence type="ECO:0000256" key="4">
    <source>
        <dbReference type="ARBA" id="ARBA00005119"/>
    </source>
</evidence>
<dbReference type="CDD" id="cd20384">
    <property type="entry name" value="Tudor_ZGPAT"/>
    <property type="match status" value="1"/>
</dbReference>
<evidence type="ECO:0000256" key="1">
    <source>
        <dbReference type="ARBA" id="ARBA00001698"/>
    </source>
</evidence>
<keyword evidence="16" id="KW-1208">Phospholipid metabolism</keyword>
<comment type="pathway">
    <text evidence="5">Lipid metabolism.</text>
</comment>
<evidence type="ECO:0000256" key="18">
    <source>
        <dbReference type="RuleBase" id="RU003938"/>
    </source>
</evidence>
<dbReference type="Pfam" id="PF01148">
    <property type="entry name" value="CTP_transf_1"/>
    <property type="match status" value="1"/>
</dbReference>
<sequence>MTEVGNGDHLRQRRTQGQTDDVRPTSDESDMDAIPQDEESDATSKKSAQRSSISGLMKIIPQDTGSMGELVDSVLTPLPPKWRNWVVRGVFTIIMVSMFSFIVSRGPTWLMALVFAIQFKCFHEIISIGLAVYRMYDFPWFRLLSWYFLVTSNYFIFGESLIDYWAILLRKDNFLQFLNSYHRLISFGLYCVGFVWFVLSLRKGYYMRQFSLFAWTHITLLLIVCQSFFIIQNIFQGTIWFLVPVAMIICCDVMSYMFGFFFGKTPLIKLSPKKTWEGFIGGAVSTVVFGIALSYFLYDRPFFVCPVEDYYIDNTNCTIPSSFQLQPYSLPRPLSWVFKLLKRDPHVYLFPFLGHAVVMALFASILGPFGGFFASGFKRAFKIKDFGDVIPGHGGLMDRFDCQLLMGTFVSVYIHTFIRVPNPAKLVTQILWLQPEDQITVFNSLKHELIQSGLLQPSAQRAMSDEAQGYLDQIALIDEQLSANEGAEERASLLEMRADLVELVQLLKEQAEEEAAAQANGSFENFAAEPSANVSEDVSMTEDFDDFIGMRCMAPYPSANLHVSHHAAVILEVLPFDPVKGLQARVLYSHPMVNGMRPCSHFLAGTCRFEEKCKFSHGEIVQMAELNEYKEPDFSSLTVGSLVLVCVTVSPPLWEIGRLMAIDHGEVAVKVLKNSSEISSKMDLIVPLEGEVEDITDDSLSESISHEYSSNTGEKNDSWQEQKGSRCGNITVGDLGNWHGGGFGLKLMQKMGYKVGEGLGKNNDGIVHAIQAKICPKNSSVDACMNARKKVVDGMQKVKSRVREEMKHAHDPLDVNIFTFLNRKLEQQPTKTEHEEIKEDIRMLAKSSMKSLGVKGIDLECELKQLLGKERKLREGIARNKHDKRTVDRMKVQLVELEKTIEKVRAKQQRVNSEIGDRQKKKKKDIF</sequence>
<proteinExistence type="inferred from homology"/>
<dbReference type="InterPro" id="IPR016720">
    <property type="entry name" value="PC_Trfase_euk"/>
</dbReference>
<feature type="compositionally biased region" description="Acidic residues" evidence="20">
    <location>
        <begin position="27"/>
        <end position="41"/>
    </location>
</feature>
<protein>
    <recommendedName>
        <fullName evidence="7 18">Phosphatidate cytidylyltransferase</fullName>
        <ecNumber evidence="7 18">2.7.7.41</ecNumber>
    </recommendedName>
</protein>
<reference evidence="24 25" key="1">
    <citation type="submission" date="2019-10" db="EMBL/GenBank/DDBJ databases">
        <title>Assembly and Annotation for the nematode Trichostrongylus colubriformis.</title>
        <authorList>
            <person name="Martin J."/>
        </authorList>
    </citation>
    <scope>NUCLEOTIDE SEQUENCE [LARGE SCALE GENOMIC DNA]</scope>
    <source>
        <strain evidence="24">G859</strain>
        <tissue evidence="24">Whole worm</tissue>
    </source>
</reference>
<evidence type="ECO:0000256" key="12">
    <source>
        <dbReference type="ARBA" id="ARBA00022989"/>
    </source>
</evidence>
<evidence type="ECO:0000259" key="22">
    <source>
        <dbReference type="PROSITE" id="PS50103"/>
    </source>
</evidence>
<feature type="region of interest" description="Disordered" evidence="20">
    <location>
        <begin position="1"/>
        <end position="50"/>
    </location>
</feature>
<dbReference type="Pfam" id="PF00642">
    <property type="entry name" value="zf-CCCH"/>
    <property type="match status" value="1"/>
</dbReference>
<keyword evidence="15" id="KW-0594">Phospholipid biosynthesis</keyword>
<dbReference type="GO" id="GO:0004605">
    <property type="term" value="F:phosphatidate cytidylyltransferase activity"/>
    <property type="evidence" value="ECO:0007669"/>
    <property type="project" value="UniProtKB-EC"/>
</dbReference>
<keyword evidence="11 18" id="KW-0548">Nucleotidyltransferase</keyword>
<feature type="transmembrane region" description="Helical" evidence="21">
    <location>
        <begin position="348"/>
        <end position="374"/>
    </location>
</feature>
<evidence type="ECO:0000256" key="17">
    <source>
        <dbReference type="PROSITE-ProRule" id="PRU00723"/>
    </source>
</evidence>
<evidence type="ECO:0000256" key="21">
    <source>
        <dbReference type="SAM" id="Phobius"/>
    </source>
</evidence>
<keyword evidence="17" id="KW-0862">Zinc</keyword>
<evidence type="ECO:0000256" key="6">
    <source>
        <dbReference type="ARBA" id="ARBA00010185"/>
    </source>
</evidence>
<evidence type="ECO:0000259" key="23">
    <source>
        <dbReference type="PROSITE" id="PS50174"/>
    </source>
</evidence>
<dbReference type="PANTHER" id="PTHR13773">
    <property type="entry name" value="PHOSPHATIDATE CYTIDYLYLTRANSFERASE"/>
    <property type="match status" value="1"/>
</dbReference>
<keyword evidence="9 18" id="KW-0808">Transferase</keyword>
<evidence type="ECO:0000313" key="24">
    <source>
        <dbReference type="EMBL" id="KAK5985775.1"/>
    </source>
</evidence>
<dbReference type="SMART" id="SM00356">
    <property type="entry name" value="ZnF_C3H1"/>
    <property type="match status" value="1"/>
</dbReference>
<keyword evidence="10 18" id="KW-0812">Transmembrane</keyword>
<feature type="transmembrane region" description="Helical" evidence="21">
    <location>
        <begin position="85"/>
        <end position="103"/>
    </location>
</feature>
<dbReference type="EMBL" id="WIXE01001355">
    <property type="protein sequence ID" value="KAK5985775.1"/>
    <property type="molecule type" value="Genomic_DNA"/>
</dbReference>
<keyword evidence="8" id="KW-0444">Lipid biosynthesis</keyword>
<feature type="transmembrane region" description="Helical" evidence="21">
    <location>
        <begin position="145"/>
        <end position="168"/>
    </location>
</feature>
<comment type="similarity">
    <text evidence="6 18">Belongs to the CDS family.</text>
</comment>
<feature type="compositionally biased region" description="Basic and acidic residues" evidence="20">
    <location>
        <begin position="1"/>
        <end position="10"/>
    </location>
</feature>
<keyword evidence="19" id="KW-0175">Coiled coil</keyword>
<dbReference type="AlphaFoldDB" id="A0AAN8G437"/>
<evidence type="ECO:0000256" key="14">
    <source>
        <dbReference type="ARBA" id="ARBA00023136"/>
    </source>
</evidence>
<feature type="transmembrane region" description="Helical" evidence="21">
    <location>
        <begin position="180"/>
        <end position="200"/>
    </location>
</feature>
<dbReference type="Gene3D" id="2.30.30.1190">
    <property type="match status" value="1"/>
</dbReference>
<feature type="coiled-coil region" evidence="19">
    <location>
        <begin position="887"/>
        <end position="914"/>
    </location>
</feature>
<comment type="function">
    <text evidence="2">Transcription repressor.</text>
</comment>
<feature type="zinc finger region" description="C3H1-type" evidence="17">
    <location>
        <begin position="594"/>
        <end position="620"/>
    </location>
</feature>
<comment type="pathway">
    <text evidence="4 18">Phospholipid metabolism; CDP-diacylglycerol biosynthesis; CDP-diacylglycerol from sn-glycerol 3-phosphate: step 3/3.</text>
</comment>
<dbReference type="PANTHER" id="PTHR13773:SF8">
    <property type="entry name" value="PHOSPHATIDATE CYTIDYLYLTRANSFERASE, PHOTORECEPTOR-SPECIFIC"/>
    <property type="match status" value="1"/>
</dbReference>
<evidence type="ECO:0000256" key="8">
    <source>
        <dbReference type="ARBA" id="ARBA00022516"/>
    </source>
</evidence>
<gene>
    <name evidence="24" type="ORF">GCK32_005054</name>
</gene>
<organism evidence="24 25">
    <name type="scientific">Trichostrongylus colubriformis</name>
    <name type="common">Black scour worm</name>
    <dbReference type="NCBI Taxonomy" id="6319"/>
    <lineage>
        <taxon>Eukaryota</taxon>
        <taxon>Metazoa</taxon>
        <taxon>Ecdysozoa</taxon>
        <taxon>Nematoda</taxon>
        <taxon>Chromadorea</taxon>
        <taxon>Rhabditida</taxon>
        <taxon>Rhabditina</taxon>
        <taxon>Rhabditomorpha</taxon>
        <taxon>Strongyloidea</taxon>
        <taxon>Trichostrongylidae</taxon>
        <taxon>Trichostrongylus</taxon>
    </lineage>
</organism>
<comment type="catalytic activity">
    <reaction evidence="1 18">
        <text>a 1,2-diacyl-sn-glycero-3-phosphate + CTP + H(+) = a CDP-1,2-diacyl-sn-glycerol + diphosphate</text>
        <dbReference type="Rhea" id="RHEA:16229"/>
        <dbReference type="ChEBI" id="CHEBI:15378"/>
        <dbReference type="ChEBI" id="CHEBI:33019"/>
        <dbReference type="ChEBI" id="CHEBI:37563"/>
        <dbReference type="ChEBI" id="CHEBI:58332"/>
        <dbReference type="ChEBI" id="CHEBI:58608"/>
        <dbReference type="EC" id="2.7.7.41"/>
    </reaction>
</comment>
<accession>A0AAN8G437</accession>
<feature type="transmembrane region" description="Helical" evidence="21">
    <location>
        <begin position="212"/>
        <end position="235"/>
    </location>
</feature>
<dbReference type="EC" id="2.7.7.41" evidence="7 18"/>
<feature type="domain" description="C3H1-type" evidence="22">
    <location>
        <begin position="594"/>
        <end position="620"/>
    </location>
</feature>
<dbReference type="InterPro" id="IPR000571">
    <property type="entry name" value="Znf_CCCH"/>
</dbReference>
<feature type="coiled-coil region" evidence="19">
    <location>
        <begin position="493"/>
        <end position="520"/>
    </location>
</feature>
<name>A0AAN8G437_TRICO</name>
<keyword evidence="25" id="KW-1185">Reference proteome</keyword>
<evidence type="ECO:0000256" key="5">
    <source>
        <dbReference type="ARBA" id="ARBA00005189"/>
    </source>
</evidence>
<evidence type="ECO:0000256" key="2">
    <source>
        <dbReference type="ARBA" id="ARBA00004062"/>
    </source>
</evidence>
<dbReference type="GO" id="GO:0008270">
    <property type="term" value="F:zinc ion binding"/>
    <property type="evidence" value="ECO:0007669"/>
    <property type="project" value="UniProtKB-KW"/>
</dbReference>
<dbReference type="Pfam" id="PF01585">
    <property type="entry name" value="G-patch"/>
    <property type="match status" value="1"/>
</dbReference>
<dbReference type="GO" id="GO:0008654">
    <property type="term" value="P:phospholipid biosynthetic process"/>
    <property type="evidence" value="ECO:0007669"/>
    <property type="project" value="UniProtKB-KW"/>
</dbReference>
<dbReference type="InterPro" id="IPR000467">
    <property type="entry name" value="G_patch_dom"/>
</dbReference>
<dbReference type="SMART" id="SM00443">
    <property type="entry name" value="G_patch"/>
    <property type="match status" value="1"/>
</dbReference>
<feature type="transmembrane region" description="Helical" evidence="21">
    <location>
        <begin position="241"/>
        <end position="263"/>
    </location>
</feature>
<dbReference type="InterPro" id="IPR000374">
    <property type="entry name" value="PC_trans"/>
</dbReference>
<evidence type="ECO:0000256" key="7">
    <source>
        <dbReference type="ARBA" id="ARBA00012487"/>
    </source>
</evidence>
<feature type="transmembrane region" description="Helical" evidence="21">
    <location>
        <begin position="275"/>
        <end position="298"/>
    </location>
</feature>
<feature type="transmembrane region" description="Helical" evidence="21">
    <location>
        <begin position="109"/>
        <end position="133"/>
    </location>
</feature>
<keyword evidence="13" id="KW-0443">Lipid metabolism</keyword>
<evidence type="ECO:0000256" key="3">
    <source>
        <dbReference type="ARBA" id="ARBA00004141"/>
    </source>
</evidence>
<keyword evidence="14 21" id="KW-0472">Membrane</keyword>
<comment type="caution">
    <text evidence="24">The sequence shown here is derived from an EMBL/GenBank/DDBJ whole genome shotgun (WGS) entry which is preliminary data.</text>
</comment>
<feature type="domain" description="G-patch" evidence="23">
    <location>
        <begin position="740"/>
        <end position="786"/>
    </location>
</feature>
<keyword evidence="17" id="KW-0863">Zinc-finger</keyword>
<evidence type="ECO:0000256" key="19">
    <source>
        <dbReference type="SAM" id="Coils"/>
    </source>
</evidence>
<keyword evidence="17" id="KW-0479">Metal-binding</keyword>
<evidence type="ECO:0000313" key="25">
    <source>
        <dbReference type="Proteomes" id="UP001331761"/>
    </source>
</evidence>
<evidence type="ECO:0000256" key="13">
    <source>
        <dbReference type="ARBA" id="ARBA00023098"/>
    </source>
</evidence>
<comment type="subcellular location">
    <subcellularLocation>
        <location evidence="3">Membrane</location>
        <topology evidence="3">Multi-pass membrane protein</topology>
    </subcellularLocation>
</comment>
<evidence type="ECO:0000256" key="15">
    <source>
        <dbReference type="ARBA" id="ARBA00023209"/>
    </source>
</evidence>
<keyword evidence="12 21" id="KW-1133">Transmembrane helix</keyword>
<dbReference type="PROSITE" id="PS50174">
    <property type="entry name" value="G_PATCH"/>
    <property type="match status" value="1"/>
</dbReference>